<feature type="domain" description="Reverse transcriptase Ty1/copia-type" evidence="2">
    <location>
        <begin position="153"/>
        <end position="260"/>
    </location>
</feature>
<dbReference type="SUPFAM" id="SSF56672">
    <property type="entry name" value="DNA/RNA polymerases"/>
    <property type="match status" value="1"/>
</dbReference>
<comment type="caution">
    <text evidence="3">The sequence shown here is derived from an EMBL/GenBank/DDBJ whole genome shotgun (WGS) entry which is preliminary data.</text>
</comment>
<proteinExistence type="predicted"/>
<dbReference type="CDD" id="cd09272">
    <property type="entry name" value="RNase_HI_RT_Ty1"/>
    <property type="match status" value="1"/>
</dbReference>
<dbReference type="Pfam" id="PF07727">
    <property type="entry name" value="RVT_2"/>
    <property type="match status" value="1"/>
</dbReference>
<dbReference type="PANTHER" id="PTHR11439:SF450">
    <property type="entry name" value="REVERSE TRANSCRIPTASE TY1_COPIA-TYPE DOMAIN-CONTAINING PROTEIN"/>
    <property type="match status" value="1"/>
</dbReference>
<accession>A0A438IBN5</accession>
<reference evidence="3 4" key="1">
    <citation type="journal article" date="2018" name="PLoS Genet.">
        <title>Population sequencing reveals clonal diversity and ancestral inbreeding in the grapevine cultivar Chardonnay.</title>
        <authorList>
            <person name="Roach M.J."/>
            <person name="Johnson D.L."/>
            <person name="Bohlmann J."/>
            <person name="van Vuuren H.J."/>
            <person name="Jones S.J."/>
            <person name="Pretorius I.S."/>
            <person name="Schmidt S.A."/>
            <person name="Borneman A.R."/>
        </authorList>
    </citation>
    <scope>NUCLEOTIDE SEQUENCE [LARGE SCALE GENOMIC DNA]</scope>
    <source>
        <strain evidence="4">cv. Chardonnay</strain>
        <tissue evidence="3">Leaf</tissue>
    </source>
</reference>
<dbReference type="InterPro" id="IPR043502">
    <property type="entry name" value="DNA/RNA_pol_sf"/>
</dbReference>
<gene>
    <name evidence="3" type="primary">RE1_2765</name>
    <name evidence="3" type="ORF">CK203_038232</name>
</gene>
<evidence type="ECO:0000313" key="3">
    <source>
        <dbReference type="EMBL" id="RVW94115.1"/>
    </source>
</evidence>
<organism evidence="3 4">
    <name type="scientific">Vitis vinifera</name>
    <name type="common">Grape</name>
    <dbReference type="NCBI Taxonomy" id="29760"/>
    <lineage>
        <taxon>Eukaryota</taxon>
        <taxon>Viridiplantae</taxon>
        <taxon>Streptophyta</taxon>
        <taxon>Embryophyta</taxon>
        <taxon>Tracheophyta</taxon>
        <taxon>Spermatophyta</taxon>
        <taxon>Magnoliopsida</taxon>
        <taxon>eudicotyledons</taxon>
        <taxon>Gunneridae</taxon>
        <taxon>Pentapetalae</taxon>
        <taxon>rosids</taxon>
        <taxon>Vitales</taxon>
        <taxon>Vitaceae</taxon>
        <taxon>Viteae</taxon>
        <taxon>Vitis</taxon>
    </lineage>
</organism>
<evidence type="ECO:0000259" key="2">
    <source>
        <dbReference type="Pfam" id="PF07727"/>
    </source>
</evidence>
<sequence length="577" mass="64104">MSLIMSNLLNPYFLTPHSTFSNHITTITVPDWIPPVITIPIPPPAQPPSYTLEVQAPDLAPATDHISNTFPPPHQPGPTLQLEPASQQVSTPAPRYSMTTRAKNHITKPIQKLNLHTHLASSPSSQLTSVAQALKDSNWCKAMSKEYDALVRNGTWELVSPTDITNLVGCKWVFCIKRNSNSSIDRFKTRLVAKGFHQRPGVDYLETFSPVIKPTTVKLVLSIAVSNGWSFRQLDVNNAFLQGTLLKTVYVAQPSSFIDADKPIPYSGFKNSHSNTSLFILHAGTNLLYLLVYVDDIIITGNNNNLRYIKDLLTKTNMQAAKPVHTPLPTSSSSIKLSFGSTLSDPTEYRILVGNLQYLSLTRPDISFAVNKMSQFIHQPTDEHWTLVKRILRYLNGTVNDGLLLHRTSPLSLHAFSDSIHAFSDADWAGNKDDYSSIGAYLVYLGSNLISWSSKKQKTMARYSTEAEYRSVAATAAELCWVCSLLSELCINLVSPPIVYCDNVGATQLSSNPVFHSRMKHVAVDYHFLRDQVQSGALRVAYVSSADQLADLLTKPLPHSQFQKLRVKIGLFPRGLF</sequence>
<dbReference type="AlphaFoldDB" id="A0A438IBN5"/>
<protein>
    <submittedName>
        <fullName evidence="3">Retrovirus-related Pol polyprotein from transposon RE1</fullName>
    </submittedName>
</protein>
<feature type="region of interest" description="Disordered" evidence="1">
    <location>
        <begin position="62"/>
        <end position="93"/>
    </location>
</feature>
<name>A0A438IBN5_VITVI</name>
<dbReference type="PANTHER" id="PTHR11439">
    <property type="entry name" value="GAG-POL-RELATED RETROTRANSPOSON"/>
    <property type="match status" value="1"/>
</dbReference>
<dbReference type="InterPro" id="IPR013103">
    <property type="entry name" value="RVT_2"/>
</dbReference>
<feature type="compositionally biased region" description="Polar residues" evidence="1">
    <location>
        <begin position="84"/>
        <end position="93"/>
    </location>
</feature>
<evidence type="ECO:0000256" key="1">
    <source>
        <dbReference type="SAM" id="MobiDB-lite"/>
    </source>
</evidence>
<dbReference type="Proteomes" id="UP000288805">
    <property type="component" value="Unassembled WGS sequence"/>
</dbReference>
<evidence type="ECO:0000313" key="4">
    <source>
        <dbReference type="Proteomes" id="UP000288805"/>
    </source>
</evidence>
<dbReference type="EMBL" id="QGNW01000124">
    <property type="protein sequence ID" value="RVW94115.1"/>
    <property type="molecule type" value="Genomic_DNA"/>
</dbReference>